<sequence>MNVLIPFCFALHYWLTNTYVVTVVFLHEVSGCIGHNGVATSTTKPVADEQREEVRAVLENDSCTTASLIEDLSKTIASQDILEEISPLPSSSNKDRKRGKISSSKKINTDYTSNIQRKLENENKNGTKI</sequence>
<evidence type="ECO:0000313" key="4">
    <source>
        <dbReference type="Proteomes" id="UP000499080"/>
    </source>
</evidence>
<feature type="signal peptide" evidence="2">
    <location>
        <begin position="1"/>
        <end position="18"/>
    </location>
</feature>
<gene>
    <name evidence="3" type="ORF">AVEN_165382_1</name>
</gene>
<feature type="region of interest" description="Disordered" evidence="1">
    <location>
        <begin position="86"/>
        <end position="129"/>
    </location>
</feature>
<dbReference type="AlphaFoldDB" id="A0A4Y2AUH8"/>
<proteinExistence type="predicted"/>
<feature type="compositionally biased region" description="Basic and acidic residues" evidence="1">
    <location>
        <begin position="117"/>
        <end position="129"/>
    </location>
</feature>
<dbReference type="Proteomes" id="UP000499080">
    <property type="component" value="Unassembled WGS sequence"/>
</dbReference>
<comment type="caution">
    <text evidence="3">The sequence shown here is derived from an EMBL/GenBank/DDBJ whole genome shotgun (WGS) entry which is preliminary data.</text>
</comment>
<organism evidence="3 4">
    <name type="scientific">Araneus ventricosus</name>
    <name type="common">Orbweaver spider</name>
    <name type="synonym">Epeira ventricosa</name>
    <dbReference type="NCBI Taxonomy" id="182803"/>
    <lineage>
        <taxon>Eukaryota</taxon>
        <taxon>Metazoa</taxon>
        <taxon>Ecdysozoa</taxon>
        <taxon>Arthropoda</taxon>
        <taxon>Chelicerata</taxon>
        <taxon>Arachnida</taxon>
        <taxon>Araneae</taxon>
        <taxon>Araneomorphae</taxon>
        <taxon>Entelegynae</taxon>
        <taxon>Araneoidea</taxon>
        <taxon>Araneidae</taxon>
        <taxon>Araneus</taxon>
    </lineage>
</organism>
<reference evidence="3 4" key="1">
    <citation type="journal article" date="2019" name="Sci. Rep.">
        <title>Orb-weaving spider Araneus ventricosus genome elucidates the spidroin gene catalogue.</title>
        <authorList>
            <person name="Kono N."/>
            <person name="Nakamura H."/>
            <person name="Ohtoshi R."/>
            <person name="Moran D.A.P."/>
            <person name="Shinohara A."/>
            <person name="Yoshida Y."/>
            <person name="Fujiwara M."/>
            <person name="Mori M."/>
            <person name="Tomita M."/>
            <person name="Arakawa K."/>
        </authorList>
    </citation>
    <scope>NUCLEOTIDE SEQUENCE [LARGE SCALE GENOMIC DNA]</scope>
</reference>
<evidence type="ECO:0000256" key="1">
    <source>
        <dbReference type="SAM" id="MobiDB-lite"/>
    </source>
</evidence>
<evidence type="ECO:0000256" key="2">
    <source>
        <dbReference type="SAM" id="SignalP"/>
    </source>
</evidence>
<protein>
    <submittedName>
        <fullName evidence="3">Uncharacterized protein</fullName>
    </submittedName>
</protein>
<name>A0A4Y2AUH8_ARAVE</name>
<keyword evidence="2" id="KW-0732">Signal</keyword>
<accession>A0A4Y2AUH8</accession>
<feature type="chain" id="PRO_5021366003" evidence="2">
    <location>
        <begin position="19"/>
        <end position="129"/>
    </location>
</feature>
<dbReference type="EMBL" id="BGPR01000031">
    <property type="protein sequence ID" value="GBL83177.1"/>
    <property type="molecule type" value="Genomic_DNA"/>
</dbReference>
<evidence type="ECO:0000313" key="3">
    <source>
        <dbReference type="EMBL" id="GBL83177.1"/>
    </source>
</evidence>
<keyword evidence="4" id="KW-1185">Reference proteome</keyword>